<evidence type="ECO:0000313" key="2">
    <source>
        <dbReference type="Proteomes" id="UP000017747"/>
    </source>
</evidence>
<comment type="caution">
    <text evidence="1">The sequence shown here is derived from an EMBL/GenBank/DDBJ whole genome shotgun (WGS) entry which is preliminary data.</text>
</comment>
<dbReference type="Proteomes" id="UP000017747">
    <property type="component" value="Unassembled WGS sequence"/>
</dbReference>
<dbReference type="PANTHER" id="PTHR35145">
    <property type="entry name" value="CYTOPLASMIC PROTEIN-RELATED"/>
    <property type="match status" value="1"/>
</dbReference>
<dbReference type="InterPro" id="IPR038056">
    <property type="entry name" value="YjbR-like_sf"/>
</dbReference>
<accession>V7I6U5</accession>
<evidence type="ECO:0008006" key="3">
    <source>
        <dbReference type="Google" id="ProtNLM"/>
    </source>
</evidence>
<proteinExistence type="predicted"/>
<dbReference type="RefSeq" id="WP_023388544.1">
    <property type="nucleotide sequence ID" value="NZ_AXUN02000168.1"/>
</dbReference>
<dbReference type="PANTHER" id="PTHR35145:SF1">
    <property type="entry name" value="CYTOPLASMIC PROTEIN"/>
    <property type="match status" value="1"/>
</dbReference>
<gene>
    <name evidence="1" type="ORF">T472_0208900</name>
</gene>
<dbReference type="InterPro" id="IPR007351">
    <property type="entry name" value="YjbR"/>
</dbReference>
<dbReference type="eggNOG" id="COG2315">
    <property type="taxonomic scope" value="Bacteria"/>
</dbReference>
<dbReference type="STRING" id="994573.T472_0208900"/>
<organism evidence="1 2">
    <name type="scientific">Youngiibacter fragilis 232.1</name>
    <dbReference type="NCBI Taxonomy" id="994573"/>
    <lineage>
        <taxon>Bacteria</taxon>
        <taxon>Bacillati</taxon>
        <taxon>Bacillota</taxon>
        <taxon>Clostridia</taxon>
        <taxon>Eubacteriales</taxon>
        <taxon>Clostridiaceae</taxon>
        <taxon>Youngiibacter</taxon>
    </lineage>
</organism>
<dbReference type="Gene3D" id="3.90.1150.30">
    <property type="match status" value="1"/>
</dbReference>
<dbReference type="AlphaFoldDB" id="V7I6U5"/>
<evidence type="ECO:0000313" key="1">
    <source>
        <dbReference type="EMBL" id="ETA81016.1"/>
    </source>
</evidence>
<dbReference type="SUPFAM" id="SSF142906">
    <property type="entry name" value="YjbR-like"/>
    <property type="match status" value="1"/>
</dbReference>
<keyword evidence="2" id="KW-1185">Reference proteome</keyword>
<sequence length="121" mass="14064">MSENYRDMIIGHALSKKRAVSSFPFDDTTEVFKVSGRIFMLVNKEEPFEISLKCDPQRAVELRSMFGFIRPGYHLNKKHWITVAVEGSMGIGFYEELIDHSYQQVVNKLTKSEKDELRDTE</sequence>
<reference evidence="1 2" key="1">
    <citation type="journal article" date="2014" name="Genome Announc.">
        <title>Genome Sequence of Youngiibacter fragilis, the Type Strain of the Genus Youngiibacter.</title>
        <authorList>
            <person name="Wawrik C.B."/>
            <person name="Callaghan A.V."/>
            <person name="Stamps B.W."/>
            <person name="Wawrik B."/>
        </authorList>
    </citation>
    <scope>NUCLEOTIDE SEQUENCE [LARGE SCALE GENOMIC DNA]</scope>
    <source>
        <strain evidence="1 2">232.1</strain>
    </source>
</reference>
<dbReference type="InterPro" id="IPR058532">
    <property type="entry name" value="YjbR/MT2646/Rv2570-like"/>
</dbReference>
<protein>
    <recommendedName>
        <fullName evidence="3">MmcQ-like protein</fullName>
    </recommendedName>
</protein>
<name>V7I6U5_9CLOT</name>
<dbReference type="EMBL" id="AXUN02000168">
    <property type="protein sequence ID" value="ETA81016.1"/>
    <property type="molecule type" value="Genomic_DNA"/>
</dbReference>
<dbReference type="Pfam" id="PF04237">
    <property type="entry name" value="YjbR"/>
    <property type="match status" value="1"/>
</dbReference>